<dbReference type="SUPFAM" id="SSF82693">
    <property type="entry name" value="Multidrug efflux transporter AcrB pore domain, PN1, PN2, PC1 and PC2 subdomains"/>
    <property type="match status" value="2"/>
</dbReference>
<proteinExistence type="inferred from homology"/>
<feature type="transmembrane region" description="Helical" evidence="8">
    <location>
        <begin position="888"/>
        <end position="908"/>
    </location>
</feature>
<dbReference type="Gene3D" id="1.20.1640.10">
    <property type="entry name" value="Multidrug efflux transporter AcrB transmembrane domain"/>
    <property type="match status" value="2"/>
</dbReference>
<dbReference type="PRINTS" id="PR00702">
    <property type="entry name" value="ACRIFLAVINRP"/>
</dbReference>
<feature type="transmembrane region" description="Helical" evidence="8">
    <location>
        <begin position="914"/>
        <end position="938"/>
    </location>
</feature>
<evidence type="ECO:0000256" key="6">
    <source>
        <dbReference type="ARBA" id="ARBA00022989"/>
    </source>
</evidence>
<dbReference type="InterPro" id="IPR027463">
    <property type="entry name" value="AcrB_DN_DC_subdom"/>
</dbReference>
<dbReference type="PANTHER" id="PTHR32063:SF19">
    <property type="entry name" value="CATION EFFLUX SYSTEM PROTEIN CUSA"/>
    <property type="match status" value="1"/>
</dbReference>
<dbReference type="AlphaFoldDB" id="D3UJF3"/>
<keyword evidence="6 8" id="KW-1133">Transmembrane helix</keyword>
<protein>
    <submittedName>
        <fullName evidence="9">Putative copper resistance determinant, CrdD</fullName>
    </submittedName>
</protein>
<dbReference type="Gene3D" id="3.30.70.1430">
    <property type="entry name" value="Multidrug efflux transporter AcrB pore domain"/>
    <property type="match status" value="2"/>
</dbReference>
<gene>
    <name evidence="9" type="primary">crdD</name>
    <name evidence="9" type="ordered locus">HMU13760</name>
</gene>
<keyword evidence="4" id="KW-1003">Cell membrane</keyword>
<feature type="transmembrane region" description="Helical" evidence="8">
    <location>
        <begin position="12"/>
        <end position="31"/>
    </location>
</feature>
<dbReference type="STRING" id="679897.HMU13760"/>
<dbReference type="HOGENOM" id="CLU_002755_1_2_7"/>
<feature type="transmembrane region" description="Helical" evidence="8">
    <location>
        <begin position="522"/>
        <end position="545"/>
    </location>
</feature>
<evidence type="ECO:0000256" key="3">
    <source>
        <dbReference type="ARBA" id="ARBA00022448"/>
    </source>
</evidence>
<evidence type="ECO:0000256" key="4">
    <source>
        <dbReference type="ARBA" id="ARBA00022475"/>
    </source>
</evidence>
<dbReference type="Gene3D" id="3.30.70.1320">
    <property type="entry name" value="Multidrug efflux transporter AcrB pore domain like"/>
    <property type="match status" value="1"/>
</dbReference>
<dbReference type="InterPro" id="IPR004763">
    <property type="entry name" value="CusA-like"/>
</dbReference>
<evidence type="ECO:0000256" key="1">
    <source>
        <dbReference type="ARBA" id="ARBA00004651"/>
    </source>
</evidence>
<organism evidence="9 10">
    <name type="scientific">Helicobacter mustelae (strain ATCC 43772 / CCUG 25715 / CIP 103759 / LMG 18044 / NCTC 12198 / R85-136P)</name>
    <name type="common">Campylobacter mustelae</name>
    <dbReference type="NCBI Taxonomy" id="679897"/>
    <lineage>
        <taxon>Bacteria</taxon>
        <taxon>Pseudomonadati</taxon>
        <taxon>Campylobacterota</taxon>
        <taxon>Epsilonproteobacteria</taxon>
        <taxon>Campylobacterales</taxon>
        <taxon>Helicobacteraceae</taxon>
        <taxon>Helicobacter</taxon>
    </lineage>
</organism>
<dbReference type="RefSeq" id="WP_013023695.1">
    <property type="nucleotide sequence ID" value="NC_013949.1"/>
</dbReference>
<dbReference type="Pfam" id="PF00873">
    <property type="entry name" value="ACR_tran"/>
    <property type="match status" value="1"/>
</dbReference>
<dbReference type="eggNOG" id="COG3696">
    <property type="taxonomic scope" value="Bacteria"/>
</dbReference>
<keyword evidence="3" id="KW-0813">Transport</keyword>
<feature type="transmembrane region" description="Helical" evidence="8">
    <location>
        <begin position="360"/>
        <end position="380"/>
    </location>
</feature>
<keyword evidence="7 8" id="KW-0472">Membrane</keyword>
<feature type="transmembrane region" description="Helical" evidence="8">
    <location>
        <begin position="334"/>
        <end position="353"/>
    </location>
</feature>
<dbReference type="GO" id="GO:0008324">
    <property type="term" value="F:monoatomic cation transmembrane transporter activity"/>
    <property type="evidence" value="ECO:0007669"/>
    <property type="project" value="InterPro"/>
</dbReference>
<dbReference type="SUPFAM" id="SSF82866">
    <property type="entry name" value="Multidrug efflux transporter AcrB transmembrane domain"/>
    <property type="match status" value="2"/>
</dbReference>
<dbReference type="InterPro" id="IPR001036">
    <property type="entry name" value="Acrflvin-R"/>
</dbReference>
<dbReference type="SUPFAM" id="SSF82714">
    <property type="entry name" value="Multidrug efflux transporter AcrB TolC docking domain, DN and DC subdomains"/>
    <property type="match status" value="2"/>
</dbReference>
<comment type="similarity">
    <text evidence="2">Belongs to the resistance-nodulation-cell division (RND) (TC 2.A.6) family.</text>
</comment>
<evidence type="ECO:0000313" key="10">
    <source>
        <dbReference type="Proteomes" id="UP000001522"/>
    </source>
</evidence>
<dbReference type="EMBL" id="FN555004">
    <property type="protein sequence ID" value="CBG40629.1"/>
    <property type="molecule type" value="Genomic_DNA"/>
</dbReference>
<feature type="transmembrane region" description="Helical" evidence="8">
    <location>
        <begin position="429"/>
        <end position="455"/>
    </location>
</feature>
<keyword evidence="10" id="KW-1185">Reference proteome</keyword>
<dbReference type="GO" id="GO:0042910">
    <property type="term" value="F:xenobiotic transmembrane transporter activity"/>
    <property type="evidence" value="ECO:0007669"/>
    <property type="project" value="TreeGrafter"/>
</dbReference>
<feature type="transmembrane region" description="Helical" evidence="8">
    <location>
        <begin position="386"/>
        <end position="408"/>
    </location>
</feature>
<feature type="transmembrane region" description="Helical" evidence="8">
    <location>
        <begin position="999"/>
        <end position="1021"/>
    </location>
</feature>
<dbReference type="Gene3D" id="3.30.2090.10">
    <property type="entry name" value="Multidrug efflux transporter AcrB TolC docking domain, DN and DC subdomains"/>
    <property type="match status" value="2"/>
</dbReference>
<name>D3UJF3_HELM1</name>
<evidence type="ECO:0000313" key="9">
    <source>
        <dbReference type="EMBL" id="CBG40629.1"/>
    </source>
</evidence>
<accession>D3UJF3</accession>
<dbReference type="Gene3D" id="3.30.70.1440">
    <property type="entry name" value="Multidrug efflux transporter AcrB pore domain"/>
    <property type="match status" value="1"/>
</dbReference>
<evidence type="ECO:0000256" key="5">
    <source>
        <dbReference type="ARBA" id="ARBA00022692"/>
    </source>
</evidence>
<feature type="transmembrane region" description="Helical" evidence="8">
    <location>
        <begin position="864"/>
        <end position="881"/>
    </location>
</feature>
<dbReference type="NCBIfam" id="TIGR00914">
    <property type="entry name" value="2A0601"/>
    <property type="match status" value="1"/>
</dbReference>
<dbReference type="Proteomes" id="UP000001522">
    <property type="component" value="Chromosome"/>
</dbReference>
<feature type="transmembrane region" description="Helical" evidence="8">
    <location>
        <begin position="968"/>
        <end position="987"/>
    </location>
</feature>
<evidence type="ECO:0000256" key="2">
    <source>
        <dbReference type="ARBA" id="ARBA00010942"/>
    </source>
</evidence>
<sequence>MIHFIISLSLRFKYFVLGVIFLLLIASIWALRNTPLDALPDISPVQVILQIDYEGQSPKVIDEQVNFLLTSTLMSVPRVDVVRGMSSFGKGLVYVIFKDGTDIYWANSRILEKITAILPNLPKEAKITLGSDSSGIGWAFIYALSSKTKTLQELKALQDFYYKYSLLGVDGVSEVASVGGFEKNYEVRIDNDKLVQYNIGFDEVVNAIKKANNDTGGGVILQSGFEKVVNASGYLKNQQDIANVMVKTKNSIPLRVGDIAQVVLTPSARRGIADLNGEGEVVGGIVLVRYGADTFGVIRAIKKRLEQIAKENPNVQITPVYDRSDFIQQAIDNLWHTLLEECVIVLLIVILFLWHLRSALVIVITLPLCVLFSFLLMKIFGITSNIMSLGGIAIAIGAMVDAAIVMVENAHKHLLALPTPHTAKDRMHAIIHASSQVGGAVFFALMIITISFLPIFGLNGQEGKLFAPLAFTKTFAMIFGALLSITLVPILMFYLIQGKILPEEKNILSAFFMRLYTPALKLALRFDYIFLGLCAAGIGYMVYLYPHQKWEFMPPLDEGVMIYMPVTSYGANVESARAFLVKTDKILKSFPEVESVFGKVGSANTPTDPAPLAMIETFITFKPKNQWRKGMDMQKLRNEFEKALQVKGLTNSWTYPIKGRIDMLLTGIRTPLGIKVFGNDSDKLQEISGQIESRLSSYPGSLSVFAERSNKGFFIDITLDNQKLAYYGITKEQVLSFIAQGVGGAKVSTIIDGVERYALSLRFVDVQRDRLRALRELYIKTDYGFVPLLDLGQIQERQMSLELKSEGGLKVNFVYITPKTGVSADTYKRDASKLLSSLKLPSGYYYEFSGESEYLEKSLNTMKFVIPLTIFLVFLLILLALQNLTYAIVVFFTLPFAIFGGLLAIDLLGYNLSVAVIVGFLALLGVAAETSIVMMVYLDSALQKRKEYGGGLESCIIEGAAKRVRPKLMTVLSLVCSLLPIMFNNGVGNEVMKRIAAPMLGGVVSSMILTLFIVPVCLYVLQKFTEKLTDQKRK</sequence>
<dbReference type="PANTHER" id="PTHR32063">
    <property type="match status" value="1"/>
</dbReference>
<dbReference type="GO" id="GO:0005886">
    <property type="term" value="C:plasma membrane"/>
    <property type="evidence" value="ECO:0007669"/>
    <property type="project" value="UniProtKB-SubCell"/>
</dbReference>
<evidence type="ECO:0000256" key="8">
    <source>
        <dbReference type="SAM" id="Phobius"/>
    </source>
</evidence>
<comment type="subcellular location">
    <subcellularLocation>
        <location evidence="1">Cell membrane</location>
        <topology evidence="1">Multi-pass membrane protein</topology>
    </subcellularLocation>
</comment>
<keyword evidence="5 8" id="KW-0812">Transmembrane</keyword>
<reference evidence="9 10" key="1">
    <citation type="journal article" date="2010" name="BMC Genomics">
        <title>Comparative genomics and proteomics of Helicobacter mustelae, an ulcerogenic and carcinogenic gastric pathogen.</title>
        <authorList>
            <person name="O'Toole P.W."/>
            <person name="Snelling W.J."/>
            <person name="Canchaya C."/>
            <person name="Forde B.M."/>
            <person name="Hardie K.R."/>
            <person name="Josenhans C."/>
            <person name="Graham R.L.J."/>
            <person name="McMullan G."/>
            <person name="Parkhill J."/>
            <person name="Belda E."/>
            <person name="Bentley S.D."/>
        </authorList>
    </citation>
    <scope>NUCLEOTIDE SEQUENCE [LARGE SCALE GENOMIC DNA]</scope>
    <source>
        <strain evidence="10">ATCC 43772 / LMG 18044 / NCTC 12198 / 12198</strain>
    </source>
</reference>
<feature type="transmembrane region" description="Helical" evidence="8">
    <location>
        <begin position="475"/>
        <end position="496"/>
    </location>
</feature>
<evidence type="ECO:0000256" key="7">
    <source>
        <dbReference type="ARBA" id="ARBA00023136"/>
    </source>
</evidence>
<dbReference type="KEGG" id="hms:HMU13760"/>